<evidence type="ECO:0000313" key="1">
    <source>
        <dbReference type="EMBL" id="OCX17595.1"/>
    </source>
</evidence>
<name>A0A1C2DSI9_9HYPH</name>
<sequence length="73" mass="8479">MDYINRLPPPFLARFCGDKTWWPVNDFEVQTGLMRIDVCGKLQVKSFGECMEIKDGNLSVHDPETFYVDYAET</sequence>
<protein>
    <submittedName>
        <fullName evidence="1">Uncharacterized protein</fullName>
    </submittedName>
</protein>
<dbReference type="EMBL" id="MDEO01000032">
    <property type="protein sequence ID" value="OCX17595.1"/>
    <property type="molecule type" value="Genomic_DNA"/>
</dbReference>
<evidence type="ECO:0000313" key="2">
    <source>
        <dbReference type="Proteomes" id="UP000094412"/>
    </source>
</evidence>
<proteinExistence type="predicted"/>
<dbReference type="Proteomes" id="UP000094412">
    <property type="component" value="Unassembled WGS sequence"/>
</dbReference>
<organism evidence="1 2">
    <name type="scientific">Mesorhizobium hungaricum</name>
    <dbReference type="NCBI Taxonomy" id="1566387"/>
    <lineage>
        <taxon>Bacteria</taxon>
        <taxon>Pseudomonadati</taxon>
        <taxon>Pseudomonadota</taxon>
        <taxon>Alphaproteobacteria</taxon>
        <taxon>Hyphomicrobiales</taxon>
        <taxon>Phyllobacteriaceae</taxon>
        <taxon>Mesorhizobium</taxon>
    </lineage>
</organism>
<gene>
    <name evidence="1" type="ORF">QV13_12620</name>
</gene>
<dbReference type="STRING" id="1566387.QV13_12620"/>
<dbReference type="AlphaFoldDB" id="A0A1C2DSI9"/>
<reference evidence="1 2" key="1">
    <citation type="submission" date="2016-08" db="EMBL/GenBank/DDBJ databases">
        <title>Whole genome sequence of Mesorhizobium sp. strain UASWS1009 isolated from industrial sewage.</title>
        <authorList>
            <person name="Crovadore J."/>
            <person name="Calmin G."/>
            <person name="Chablais R."/>
            <person name="Cochard B."/>
            <person name="Lefort F."/>
        </authorList>
    </citation>
    <scope>NUCLEOTIDE SEQUENCE [LARGE SCALE GENOMIC DNA]</scope>
    <source>
        <strain evidence="1 2">UASWS1009</strain>
    </source>
</reference>
<comment type="caution">
    <text evidence="1">The sequence shown here is derived from an EMBL/GenBank/DDBJ whole genome shotgun (WGS) entry which is preliminary data.</text>
</comment>
<accession>A0A1C2DSI9</accession>
<keyword evidence="2" id="KW-1185">Reference proteome</keyword>